<dbReference type="AlphaFoldDB" id="A0A642UZ29"/>
<feature type="transmembrane region" description="Helical" evidence="2">
    <location>
        <begin position="219"/>
        <end position="244"/>
    </location>
</feature>
<feature type="domain" description="AB hydrolase-1" evidence="3">
    <location>
        <begin position="295"/>
        <end position="527"/>
    </location>
</feature>
<evidence type="ECO:0000259" key="3">
    <source>
        <dbReference type="Pfam" id="PF00561"/>
    </source>
</evidence>
<dbReference type="InterPro" id="IPR052370">
    <property type="entry name" value="Meta-cleavage_hydrolase"/>
</dbReference>
<evidence type="ECO:0000256" key="2">
    <source>
        <dbReference type="SAM" id="Phobius"/>
    </source>
</evidence>
<dbReference type="SUPFAM" id="SSF53474">
    <property type="entry name" value="alpha/beta-Hydrolases"/>
    <property type="match status" value="1"/>
</dbReference>
<dbReference type="Pfam" id="PF00561">
    <property type="entry name" value="Abhydrolase_1"/>
    <property type="match status" value="1"/>
</dbReference>
<dbReference type="InterPro" id="IPR029058">
    <property type="entry name" value="AB_hydrolase_fold"/>
</dbReference>
<dbReference type="GO" id="GO:0005783">
    <property type="term" value="C:endoplasmic reticulum"/>
    <property type="evidence" value="ECO:0007669"/>
    <property type="project" value="TreeGrafter"/>
</dbReference>
<evidence type="ECO:0000313" key="5">
    <source>
        <dbReference type="Proteomes" id="UP000449547"/>
    </source>
</evidence>
<keyword evidence="5" id="KW-1185">Reference proteome</keyword>
<evidence type="ECO:0000256" key="1">
    <source>
        <dbReference type="SAM" id="MobiDB-lite"/>
    </source>
</evidence>
<keyword evidence="2" id="KW-0812">Transmembrane</keyword>
<dbReference type="OrthoDB" id="164921at2759"/>
<feature type="region of interest" description="Disordered" evidence="1">
    <location>
        <begin position="1"/>
        <end position="52"/>
    </location>
</feature>
<dbReference type="Proteomes" id="UP000449547">
    <property type="component" value="Unassembled WGS sequence"/>
</dbReference>
<dbReference type="RefSeq" id="XP_034013756.1">
    <property type="nucleotide sequence ID" value="XM_034153937.1"/>
</dbReference>
<gene>
    <name evidence="4" type="ORF">DIURU_001399</name>
</gene>
<dbReference type="EMBL" id="SWFT01000044">
    <property type="protein sequence ID" value="KAA8905596.1"/>
    <property type="molecule type" value="Genomic_DNA"/>
</dbReference>
<keyword evidence="2" id="KW-0472">Membrane</keyword>
<dbReference type="PANTHER" id="PTHR43139:SF52">
    <property type="entry name" value="SI:DKEY-122A22.2"/>
    <property type="match status" value="1"/>
</dbReference>
<dbReference type="Gene3D" id="3.40.50.1820">
    <property type="entry name" value="alpha/beta hydrolase"/>
    <property type="match status" value="1"/>
</dbReference>
<name>A0A642UZ29_DIURU</name>
<feature type="transmembrane region" description="Helical" evidence="2">
    <location>
        <begin position="150"/>
        <end position="169"/>
    </location>
</feature>
<dbReference type="OMA" id="ISRYCYW"/>
<dbReference type="VEuPathDB" id="FungiDB:DIURU_001399"/>
<dbReference type="GeneID" id="54780052"/>
<accession>A0A642UZ29</accession>
<feature type="compositionally biased region" description="Low complexity" evidence="1">
    <location>
        <begin position="15"/>
        <end position="39"/>
    </location>
</feature>
<sequence length="576" mass="65259">MSPPPEAKKANGPKQNPQTPVVAQQPAPVAANAANAANASTTPHPPQDLAVDPEAQPLLGRRPLNPDDPQVSPLRLPKIRFLQNLTRVVLVINVIATLLAWLSDFINIPGFFSRGRSFYEDVVLLMAALTNVVTLWKIDVPSKYERVIDFFQAGFLLIDLITILTVPVLRDALGFFGTFATLWLMLMVLHDALVNYKVEGAKEYQEIRLTGRIEPRKSVTELFVTFIKSVVKSVMLVLVILLSWRLSLYAFDTHEAPWGELVPVQEGQFRVHLSCYGDVHKSSLTKPGKPDKRQPIVLVEGGQLTSSEEFQEWIEELYNLGSIERYCIWDRPGYAFSDSSPSPSSIGIVTEYLAQALAEQGIEGPFSLVGFDIGGLYSRMFASKKPEKIHSIMLVDAWSEDLLKHDPFSGSKHKKEPRKIFRHVLEPMDTWTGFKLWLRGVVSPFGVIPGLHWLWHPRRYSSKSRIFGKDMYYSSKYLRARLQEQVTSGVLSYNELKGADIHGLPLAVISSDHMIKKSQNWGEWQRELTQLSDDLFKWEVAEESDHFIWKSPKGRKQLQKLLLSLVSSKRKYDPLK</sequence>
<protein>
    <recommendedName>
        <fullName evidence="3">AB hydrolase-1 domain-containing protein</fullName>
    </recommendedName>
</protein>
<feature type="transmembrane region" description="Helical" evidence="2">
    <location>
        <begin position="85"/>
        <end position="102"/>
    </location>
</feature>
<reference evidence="4 5" key="1">
    <citation type="submission" date="2019-07" db="EMBL/GenBank/DDBJ databases">
        <title>Genome assembly of two rare yeast pathogens: Diutina rugosa and Trichomonascus ciferrii.</title>
        <authorList>
            <person name="Mixao V."/>
            <person name="Saus E."/>
            <person name="Hansen A."/>
            <person name="Lass-Flor C."/>
            <person name="Gabaldon T."/>
        </authorList>
    </citation>
    <scope>NUCLEOTIDE SEQUENCE [LARGE SCALE GENOMIC DNA]</scope>
    <source>
        <strain evidence="4 5">CBS 613</strain>
    </source>
</reference>
<dbReference type="InterPro" id="IPR019431">
    <property type="entry name" value="DUF2417"/>
</dbReference>
<feature type="transmembrane region" description="Helical" evidence="2">
    <location>
        <begin position="175"/>
        <end position="198"/>
    </location>
</feature>
<dbReference type="Pfam" id="PF10329">
    <property type="entry name" value="DUF2417"/>
    <property type="match status" value="1"/>
</dbReference>
<feature type="transmembrane region" description="Helical" evidence="2">
    <location>
        <begin position="122"/>
        <end position="138"/>
    </location>
</feature>
<evidence type="ECO:0000313" key="4">
    <source>
        <dbReference type="EMBL" id="KAA8905596.1"/>
    </source>
</evidence>
<dbReference type="PANTHER" id="PTHR43139">
    <property type="entry name" value="SI:DKEY-122A22.2"/>
    <property type="match status" value="1"/>
</dbReference>
<keyword evidence="2" id="KW-1133">Transmembrane helix</keyword>
<proteinExistence type="predicted"/>
<dbReference type="InterPro" id="IPR000073">
    <property type="entry name" value="AB_hydrolase_1"/>
</dbReference>
<comment type="caution">
    <text evidence="4">The sequence shown here is derived from an EMBL/GenBank/DDBJ whole genome shotgun (WGS) entry which is preliminary data.</text>
</comment>
<organism evidence="4 5">
    <name type="scientific">Diutina rugosa</name>
    <name type="common">Yeast</name>
    <name type="synonym">Candida rugosa</name>
    <dbReference type="NCBI Taxonomy" id="5481"/>
    <lineage>
        <taxon>Eukaryota</taxon>
        <taxon>Fungi</taxon>
        <taxon>Dikarya</taxon>
        <taxon>Ascomycota</taxon>
        <taxon>Saccharomycotina</taxon>
        <taxon>Pichiomycetes</taxon>
        <taxon>Debaryomycetaceae</taxon>
        <taxon>Diutina</taxon>
    </lineage>
</organism>